<feature type="domain" description="Outer membrane lipoprotein BamD-like" evidence="4">
    <location>
        <begin position="152"/>
        <end position="273"/>
    </location>
</feature>
<accession>A0A944QUT0</accession>
<feature type="domain" description="YbgF trimerisation" evidence="5">
    <location>
        <begin position="30"/>
        <end position="100"/>
    </location>
</feature>
<dbReference type="AlphaFoldDB" id="A0A944QUT0"/>
<dbReference type="InterPro" id="IPR032519">
    <property type="entry name" value="YbgF_tri"/>
</dbReference>
<dbReference type="Pfam" id="PF13525">
    <property type="entry name" value="YfiO"/>
    <property type="match status" value="1"/>
</dbReference>
<dbReference type="GO" id="GO:0070206">
    <property type="term" value="P:protein trimerization"/>
    <property type="evidence" value="ECO:0007669"/>
    <property type="project" value="InterPro"/>
</dbReference>
<evidence type="ECO:0000313" key="7">
    <source>
        <dbReference type="Proteomes" id="UP000770889"/>
    </source>
</evidence>
<evidence type="ECO:0000259" key="5">
    <source>
        <dbReference type="Pfam" id="PF16331"/>
    </source>
</evidence>
<protein>
    <recommendedName>
        <fullName evidence="2">Cell division coordinator CpoB</fullName>
    </recommendedName>
</protein>
<evidence type="ECO:0000256" key="1">
    <source>
        <dbReference type="ARBA" id="ARBA00022729"/>
    </source>
</evidence>
<dbReference type="InterPro" id="IPR034706">
    <property type="entry name" value="CpoB"/>
</dbReference>
<keyword evidence="2" id="KW-0132">Cell division</keyword>
<feature type="compositionally biased region" description="Pro residues" evidence="3">
    <location>
        <begin position="108"/>
        <end position="124"/>
    </location>
</feature>
<dbReference type="SUPFAM" id="SSF48452">
    <property type="entry name" value="TPR-like"/>
    <property type="match status" value="1"/>
</dbReference>
<evidence type="ECO:0000313" key="6">
    <source>
        <dbReference type="EMBL" id="MBT2990467.1"/>
    </source>
</evidence>
<gene>
    <name evidence="6" type="primary">ybgF</name>
    <name evidence="2" type="synonym">cpoB</name>
    <name evidence="6" type="ORF">KME65_16035</name>
</gene>
<dbReference type="Proteomes" id="UP000770889">
    <property type="component" value="Unassembled WGS sequence"/>
</dbReference>
<dbReference type="GO" id="GO:0030288">
    <property type="term" value="C:outer membrane-bounded periplasmic space"/>
    <property type="evidence" value="ECO:0007669"/>
    <property type="project" value="UniProtKB-UniRule"/>
</dbReference>
<comment type="subcellular location">
    <subcellularLocation>
        <location evidence="2">Periplasm</location>
    </subcellularLocation>
</comment>
<dbReference type="Gene3D" id="1.20.5.110">
    <property type="match status" value="1"/>
</dbReference>
<feature type="coiled-coil region" evidence="2">
    <location>
        <begin position="46"/>
        <end position="73"/>
    </location>
</feature>
<dbReference type="HAMAP" id="MF_02066">
    <property type="entry name" value="CpoB"/>
    <property type="match status" value="1"/>
</dbReference>
<name>A0A944QUT0_9GAMM</name>
<dbReference type="Pfam" id="PF16331">
    <property type="entry name" value="TolA_bind_tri"/>
    <property type="match status" value="1"/>
</dbReference>
<dbReference type="GO" id="GO:0043093">
    <property type="term" value="P:FtsZ-dependent cytokinesis"/>
    <property type="evidence" value="ECO:0007669"/>
    <property type="project" value="UniProtKB-UniRule"/>
</dbReference>
<comment type="caution">
    <text evidence="6">The sequence shown here is derived from an EMBL/GenBank/DDBJ whole genome shotgun (WGS) entry which is preliminary data.</text>
</comment>
<comment type="function">
    <text evidence="2">Mediates coordination of peptidoglycan synthesis and outer membrane constriction during cell division.</text>
</comment>
<feature type="chain" id="PRO_5038201845" description="Cell division coordinator CpoB" evidence="2">
    <location>
        <begin position="25"/>
        <end position="278"/>
    </location>
</feature>
<dbReference type="InterPro" id="IPR039565">
    <property type="entry name" value="BamD-like"/>
</dbReference>
<keyword evidence="2" id="KW-0574">Periplasm</keyword>
<proteinExistence type="inferred from homology"/>
<dbReference type="Gene3D" id="1.25.40.10">
    <property type="entry name" value="Tetratricopeptide repeat domain"/>
    <property type="match status" value="1"/>
</dbReference>
<evidence type="ECO:0000256" key="3">
    <source>
        <dbReference type="SAM" id="MobiDB-lite"/>
    </source>
</evidence>
<dbReference type="NCBIfam" id="TIGR02795">
    <property type="entry name" value="tol_pal_ybgF"/>
    <property type="match status" value="1"/>
</dbReference>
<evidence type="ECO:0000256" key="2">
    <source>
        <dbReference type="HAMAP-Rule" id="MF_02066"/>
    </source>
</evidence>
<sequence length="278" mass="31063" precursor="true">MRLIIKRVLLGTLMGICASAPAFAANGMTMEQRLQRIERILQNQSLADLVLQVQQLRQEVQQLRGDLEVQKHNMDAMGRRQRDLYLDIDQRLSRFQPGTAPVPNTPAMAPPMTPAPPSAAPGQPPLAASTEPPPATPAVPPVAAVTPPDPKREAEAYQSAFNMLKQGRYGESITAFSNFLRDYPGGEYEDNAQYWLAEASYVNRDFDTALGEFLKIMEKYPTSPKIPGAMLKIGYIHYEKKSWTDARNILNELVSNYPATTESRLAQKRLQRLTKEGH</sequence>
<feature type="signal peptide" evidence="2">
    <location>
        <begin position="1"/>
        <end position="24"/>
    </location>
</feature>
<comment type="similarity">
    <text evidence="2">Belongs to the CpoB family.</text>
</comment>
<dbReference type="EMBL" id="JAHHGM010000017">
    <property type="protein sequence ID" value="MBT2990467.1"/>
    <property type="molecule type" value="Genomic_DNA"/>
</dbReference>
<feature type="compositionally biased region" description="Pro residues" evidence="3">
    <location>
        <begin position="131"/>
        <end position="140"/>
    </location>
</feature>
<dbReference type="InterPro" id="IPR011990">
    <property type="entry name" value="TPR-like_helical_dom_sf"/>
</dbReference>
<organism evidence="6 7">
    <name type="scientific">Candidatus Thiodiazotropha taylori</name>
    <dbReference type="NCBI Taxonomy" id="2792791"/>
    <lineage>
        <taxon>Bacteria</taxon>
        <taxon>Pseudomonadati</taxon>
        <taxon>Pseudomonadota</taxon>
        <taxon>Gammaproteobacteria</taxon>
        <taxon>Chromatiales</taxon>
        <taxon>Sedimenticolaceae</taxon>
        <taxon>Candidatus Thiodiazotropha</taxon>
    </lineage>
</organism>
<keyword evidence="2" id="KW-0175">Coiled coil</keyword>
<reference evidence="6 7" key="1">
    <citation type="submission" date="2021-05" db="EMBL/GenBank/DDBJ databases">
        <title>Genetic and Functional Diversity in Clade A Lucinid endosymbionts from the Bahamas.</title>
        <authorList>
            <person name="Giani N.M."/>
            <person name="Engel A.S."/>
            <person name="Campbell B.J."/>
        </authorList>
    </citation>
    <scope>NUCLEOTIDE SEQUENCE [LARGE SCALE GENOMIC DNA]</scope>
    <source>
        <strain evidence="6">LUC16012Gg_MoonRockCtena</strain>
    </source>
</reference>
<feature type="region of interest" description="Disordered" evidence="3">
    <location>
        <begin position="95"/>
        <end position="153"/>
    </location>
</feature>
<dbReference type="InterPro" id="IPR014162">
    <property type="entry name" value="CpoB_C"/>
</dbReference>
<keyword evidence="2" id="KW-0131">Cell cycle</keyword>
<keyword evidence="1 2" id="KW-0732">Signal</keyword>
<evidence type="ECO:0000259" key="4">
    <source>
        <dbReference type="Pfam" id="PF13525"/>
    </source>
</evidence>